<feature type="transmembrane region" description="Helical" evidence="6">
    <location>
        <begin position="306"/>
        <end position="325"/>
    </location>
</feature>
<keyword evidence="4 6" id="KW-0472">Membrane</keyword>
<keyword evidence="3 6" id="KW-1133">Transmembrane helix</keyword>
<feature type="region of interest" description="Disordered" evidence="5">
    <location>
        <begin position="429"/>
        <end position="457"/>
    </location>
</feature>
<dbReference type="Gene3D" id="1.10.3430.10">
    <property type="entry name" value="Ammonium transporter AmtB like domains"/>
    <property type="match status" value="1"/>
</dbReference>
<comment type="caution">
    <text evidence="8">The sequence shown here is derived from an EMBL/GenBank/DDBJ whole genome shotgun (WGS) entry which is preliminary data.</text>
</comment>
<feature type="transmembrane region" description="Helical" evidence="6">
    <location>
        <begin position="380"/>
        <end position="405"/>
    </location>
</feature>
<dbReference type="GO" id="GO:0097272">
    <property type="term" value="P:ammonium homeostasis"/>
    <property type="evidence" value="ECO:0007669"/>
    <property type="project" value="TreeGrafter"/>
</dbReference>
<evidence type="ECO:0000256" key="4">
    <source>
        <dbReference type="ARBA" id="ARBA00023136"/>
    </source>
</evidence>
<dbReference type="Proteomes" id="UP000466307">
    <property type="component" value="Unassembled WGS sequence"/>
</dbReference>
<reference evidence="8 9" key="1">
    <citation type="submission" date="2020-01" db="EMBL/GenBank/DDBJ databases">
        <title>Investigation of new actinobacteria for the biodesulphurisation of diesel fuel.</title>
        <authorList>
            <person name="Athi Narayanan S.M."/>
        </authorList>
    </citation>
    <scope>NUCLEOTIDE SEQUENCE [LARGE SCALE GENOMIC DNA]</scope>
    <source>
        <strain evidence="8 9">213E</strain>
    </source>
</reference>
<evidence type="ECO:0000256" key="5">
    <source>
        <dbReference type="SAM" id="MobiDB-lite"/>
    </source>
</evidence>
<gene>
    <name evidence="8" type="ORF">GYA93_23460</name>
</gene>
<dbReference type="Pfam" id="PF00909">
    <property type="entry name" value="Ammonium_transp"/>
    <property type="match status" value="1"/>
</dbReference>
<proteinExistence type="predicted"/>
<feature type="transmembrane region" description="Helical" evidence="6">
    <location>
        <begin position="251"/>
        <end position="275"/>
    </location>
</feature>
<dbReference type="AlphaFoldDB" id="A0A7K3LW27"/>
<feature type="transmembrane region" description="Helical" evidence="6">
    <location>
        <begin position="337"/>
        <end position="357"/>
    </location>
</feature>
<feature type="transmembrane region" description="Helical" evidence="6">
    <location>
        <begin position="282"/>
        <end position="300"/>
    </location>
</feature>
<feature type="transmembrane region" description="Helical" evidence="6">
    <location>
        <begin position="52"/>
        <end position="70"/>
    </location>
</feature>
<dbReference type="GO" id="GO:0005886">
    <property type="term" value="C:plasma membrane"/>
    <property type="evidence" value="ECO:0007669"/>
    <property type="project" value="TreeGrafter"/>
</dbReference>
<name>A0A7K3LW27_9ACTN</name>
<accession>A0A7K3LW27</accession>
<protein>
    <recommendedName>
        <fullName evidence="7">Ammonium transporter AmtB-like domain-containing protein</fullName>
    </recommendedName>
</protein>
<dbReference type="PANTHER" id="PTHR11730">
    <property type="entry name" value="AMMONIUM TRANSPORTER"/>
    <property type="match status" value="1"/>
</dbReference>
<evidence type="ECO:0000259" key="7">
    <source>
        <dbReference type="Pfam" id="PF00909"/>
    </source>
</evidence>
<feature type="domain" description="Ammonium transporter AmtB-like" evidence="7">
    <location>
        <begin position="16"/>
        <end position="427"/>
    </location>
</feature>
<feature type="transmembrane region" description="Helical" evidence="6">
    <location>
        <begin position="214"/>
        <end position="239"/>
    </location>
</feature>
<keyword evidence="9" id="KW-1185">Reference proteome</keyword>
<feature type="transmembrane region" description="Helical" evidence="6">
    <location>
        <begin position="145"/>
        <end position="164"/>
    </location>
</feature>
<dbReference type="GO" id="GO:0008519">
    <property type="term" value="F:ammonium channel activity"/>
    <property type="evidence" value="ECO:0007669"/>
    <property type="project" value="InterPro"/>
</dbReference>
<evidence type="ECO:0000256" key="2">
    <source>
        <dbReference type="ARBA" id="ARBA00022692"/>
    </source>
</evidence>
<dbReference type="RefSeq" id="WP_059039868.1">
    <property type="nucleotide sequence ID" value="NZ_JAADZU010000127.1"/>
</dbReference>
<feature type="transmembrane region" description="Helical" evidence="6">
    <location>
        <begin position="16"/>
        <end position="40"/>
    </location>
</feature>
<evidence type="ECO:0000313" key="9">
    <source>
        <dbReference type="Proteomes" id="UP000466307"/>
    </source>
</evidence>
<comment type="subcellular location">
    <subcellularLocation>
        <location evidence="1">Membrane</location>
        <topology evidence="1">Multi-pass membrane protein</topology>
    </subcellularLocation>
</comment>
<feature type="transmembrane region" description="Helical" evidence="6">
    <location>
        <begin position="114"/>
        <end position="133"/>
    </location>
</feature>
<dbReference type="InterPro" id="IPR029020">
    <property type="entry name" value="Ammonium/urea_transptr"/>
</dbReference>
<sequence length="457" mass="47656">MFPEQVSGTSMSIAGFYAICVAAVIIVVAGITLVDVGLVSRKNRLDTAIQKLIGTFIAVAAYAVVGNAIWNWQFNQATGTGSFGDLFTDWSLWGSFSTTPASETDPAVFADADVHQVFLAFNAIFMGAGVAVLHSLGLQRLKAKAYFIIAAVVGGLVGPLNIYLTWGSASPLTARGYHDFLGVAPLYIFAAFFGLILVWRLGPTRKADLDLNALGLSIFGLLMMMFGCAVYALGCGIIIPDVGYLGISYSTSGLGVVSINIMMAFAFGAVGGLIVGYLTRNIIVTALSPLCGFVSCAPGMDILEAWQVAIIAFFAPMLTALALRFVTRIGLDEKKIIGLGIGSGIYGVLATGVFAWGTPTGGVSGVESGTYAFQGAEVNLGWQLLGVVAMAASGAVAALILTTVLERTVGLRVSDEAMDRGLDEYYWGGGDSAGSSPEHQTEDMVVVQPATSSTGHA</sequence>
<dbReference type="InterPro" id="IPR024041">
    <property type="entry name" value="NH4_transpt_AmtB-like_dom"/>
</dbReference>
<dbReference type="PANTHER" id="PTHR11730:SF60">
    <property type="entry name" value="RH50, ISOFORM D"/>
    <property type="match status" value="1"/>
</dbReference>
<dbReference type="EMBL" id="JAADZU010000127">
    <property type="protein sequence ID" value="NDK92488.1"/>
    <property type="molecule type" value="Genomic_DNA"/>
</dbReference>
<dbReference type="SUPFAM" id="SSF111352">
    <property type="entry name" value="Ammonium transporter"/>
    <property type="match status" value="1"/>
</dbReference>
<evidence type="ECO:0000313" key="8">
    <source>
        <dbReference type="EMBL" id="NDK92488.1"/>
    </source>
</evidence>
<evidence type="ECO:0000256" key="3">
    <source>
        <dbReference type="ARBA" id="ARBA00022989"/>
    </source>
</evidence>
<evidence type="ECO:0000256" key="1">
    <source>
        <dbReference type="ARBA" id="ARBA00004141"/>
    </source>
</evidence>
<organism evidence="8 9">
    <name type="scientific">Gordonia desulfuricans</name>
    <dbReference type="NCBI Taxonomy" id="89051"/>
    <lineage>
        <taxon>Bacteria</taxon>
        <taxon>Bacillati</taxon>
        <taxon>Actinomycetota</taxon>
        <taxon>Actinomycetes</taxon>
        <taxon>Mycobacteriales</taxon>
        <taxon>Gordoniaceae</taxon>
        <taxon>Gordonia</taxon>
    </lineage>
</organism>
<evidence type="ECO:0000256" key="6">
    <source>
        <dbReference type="SAM" id="Phobius"/>
    </source>
</evidence>
<feature type="transmembrane region" description="Helical" evidence="6">
    <location>
        <begin position="184"/>
        <end position="202"/>
    </location>
</feature>
<keyword evidence="2 6" id="KW-0812">Transmembrane</keyword>